<gene>
    <name evidence="2" type="ORF">RCOM_2152250</name>
</gene>
<dbReference type="AlphaFoldDB" id="B9TQQ2"/>
<sequence>GGAGARDGEADQAVPGVQVVGKDPLGVQHCVSSRLSKKTPRPPGGDVRGGGTTPWRSRFIA</sequence>
<feature type="region of interest" description="Disordered" evidence="1">
    <location>
        <begin position="1"/>
        <end position="61"/>
    </location>
</feature>
<evidence type="ECO:0000313" key="3">
    <source>
        <dbReference type="Proteomes" id="UP000008311"/>
    </source>
</evidence>
<name>B9TQQ2_RICCO</name>
<dbReference type="EMBL" id="EQ999139">
    <property type="protein sequence ID" value="EEF21812.1"/>
    <property type="molecule type" value="Genomic_DNA"/>
</dbReference>
<organism evidence="2 3">
    <name type="scientific">Ricinus communis</name>
    <name type="common">Castor bean</name>
    <dbReference type="NCBI Taxonomy" id="3988"/>
    <lineage>
        <taxon>Eukaryota</taxon>
        <taxon>Viridiplantae</taxon>
        <taxon>Streptophyta</taxon>
        <taxon>Embryophyta</taxon>
        <taxon>Tracheophyta</taxon>
        <taxon>Spermatophyta</taxon>
        <taxon>Magnoliopsida</taxon>
        <taxon>eudicotyledons</taxon>
        <taxon>Gunneridae</taxon>
        <taxon>Pentapetalae</taxon>
        <taxon>rosids</taxon>
        <taxon>fabids</taxon>
        <taxon>Malpighiales</taxon>
        <taxon>Euphorbiaceae</taxon>
        <taxon>Acalyphoideae</taxon>
        <taxon>Acalypheae</taxon>
        <taxon>Ricinus</taxon>
    </lineage>
</organism>
<dbReference type="InParanoid" id="B9TQQ2"/>
<evidence type="ECO:0000256" key="1">
    <source>
        <dbReference type="SAM" id="MobiDB-lite"/>
    </source>
</evidence>
<accession>B9TQQ2</accession>
<proteinExistence type="predicted"/>
<dbReference type="Proteomes" id="UP000008311">
    <property type="component" value="Unassembled WGS sequence"/>
</dbReference>
<reference evidence="3" key="1">
    <citation type="journal article" date="2010" name="Nat. Biotechnol.">
        <title>Draft genome sequence of the oilseed species Ricinus communis.</title>
        <authorList>
            <person name="Chan A.P."/>
            <person name="Crabtree J."/>
            <person name="Zhao Q."/>
            <person name="Lorenzi H."/>
            <person name="Orvis J."/>
            <person name="Puiu D."/>
            <person name="Melake-Berhan A."/>
            <person name="Jones K.M."/>
            <person name="Redman J."/>
            <person name="Chen G."/>
            <person name="Cahoon E.B."/>
            <person name="Gedil M."/>
            <person name="Stanke M."/>
            <person name="Haas B.J."/>
            <person name="Wortman J.R."/>
            <person name="Fraser-Liggett C.M."/>
            <person name="Ravel J."/>
            <person name="Rabinowicz P.D."/>
        </authorList>
    </citation>
    <scope>NUCLEOTIDE SEQUENCE [LARGE SCALE GENOMIC DNA]</scope>
    <source>
        <strain evidence="3">cv. Hale</strain>
    </source>
</reference>
<feature type="non-terminal residue" evidence="2">
    <location>
        <position position="1"/>
    </location>
</feature>
<evidence type="ECO:0000313" key="2">
    <source>
        <dbReference type="EMBL" id="EEF21812.1"/>
    </source>
</evidence>
<protein>
    <submittedName>
        <fullName evidence="2">Uncharacterized protein</fullName>
    </submittedName>
</protein>
<keyword evidence="3" id="KW-1185">Reference proteome</keyword>